<dbReference type="Proteomes" id="UP001199469">
    <property type="component" value="Unassembled WGS sequence"/>
</dbReference>
<keyword evidence="2 6" id="KW-0031">Aminopeptidase</keyword>
<dbReference type="PRINTS" id="PR00599">
    <property type="entry name" value="MAPEPTIDASE"/>
</dbReference>
<dbReference type="GO" id="GO:0004239">
    <property type="term" value="F:initiator methionyl aminopeptidase activity"/>
    <property type="evidence" value="ECO:0007669"/>
    <property type="project" value="UniProtKB-EC"/>
</dbReference>
<dbReference type="EMBL" id="JAJNDB010000003">
    <property type="protein sequence ID" value="MCD2195197.1"/>
    <property type="molecule type" value="Genomic_DNA"/>
</dbReference>
<comment type="caution">
    <text evidence="10">The sequence shown here is derived from an EMBL/GenBank/DDBJ whole genome shotgun (WGS) entry which is preliminary data.</text>
</comment>
<dbReference type="CDD" id="cd01086">
    <property type="entry name" value="MetAP1"/>
    <property type="match status" value="1"/>
</dbReference>
<evidence type="ECO:0000313" key="10">
    <source>
        <dbReference type="EMBL" id="MCD2195197.1"/>
    </source>
</evidence>
<proteinExistence type="inferred from homology"/>
<evidence type="ECO:0000256" key="1">
    <source>
        <dbReference type="ARBA" id="ARBA00002521"/>
    </source>
</evidence>
<feature type="binding site" evidence="6">
    <location>
        <position position="212"/>
    </location>
    <ligand>
        <name>a divalent metal cation</name>
        <dbReference type="ChEBI" id="CHEBI:60240"/>
        <label>2</label>
        <note>catalytic</note>
    </ligand>
</feature>
<feature type="binding site" evidence="6">
    <location>
        <position position="111"/>
    </location>
    <ligand>
        <name>a divalent metal cation</name>
        <dbReference type="ChEBI" id="CHEBI:60240"/>
        <label>1</label>
    </ligand>
</feature>
<feature type="region of interest" description="Disordered" evidence="8">
    <location>
        <begin position="260"/>
        <end position="279"/>
    </location>
</feature>
<feature type="binding site" evidence="6">
    <location>
        <position position="186"/>
    </location>
    <ligand>
        <name>substrate</name>
    </ligand>
</feature>
<name>A0ABS8PAA3_9PSEU</name>
<dbReference type="EC" id="3.4.11.18" evidence="6 7"/>
<feature type="binding site" evidence="6">
    <location>
        <position position="244"/>
    </location>
    <ligand>
        <name>a divalent metal cation</name>
        <dbReference type="ChEBI" id="CHEBI:60240"/>
        <label>1</label>
    </ligand>
</feature>
<organism evidence="10 11">
    <name type="scientific">Actinomycetospora endophytica</name>
    <dbReference type="NCBI Taxonomy" id="2291215"/>
    <lineage>
        <taxon>Bacteria</taxon>
        <taxon>Bacillati</taxon>
        <taxon>Actinomycetota</taxon>
        <taxon>Actinomycetes</taxon>
        <taxon>Pseudonocardiales</taxon>
        <taxon>Pseudonocardiaceae</taxon>
        <taxon>Actinomycetospora</taxon>
    </lineage>
</organism>
<comment type="subunit">
    <text evidence="6">Monomer.</text>
</comment>
<keyword evidence="5 6" id="KW-0378">Hydrolase</keyword>
<dbReference type="Gene3D" id="3.90.230.10">
    <property type="entry name" value="Creatinase/methionine aminopeptidase superfamily"/>
    <property type="match status" value="1"/>
</dbReference>
<feature type="binding site" evidence="6">
    <location>
        <position position="111"/>
    </location>
    <ligand>
        <name>a divalent metal cation</name>
        <dbReference type="ChEBI" id="CHEBI:60240"/>
        <label>2</label>
        <note>catalytic</note>
    </ligand>
</feature>
<dbReference type="SUPFAM" id="SSF55920">
    <property type="entry name" value="Creatinase/aminopeptidase"/>
    <property type="match status" value="1"/>
</dbReference>
<evidence type="ECO:0000313" key="11">
    <source>
        <dbReference type="Proteomes" id="UP001199469"/>
    </source>
</evidence>
<dbReference type="InterPro" id="IPR000994">
    <property type="entry name" value="Pept_M24"/>
</dbReference>
<evidence type="ECO:0000256" key="5">
    <source>
        <dbReference type="ARBA" id="ARBA00022801"/>
    </source>
</evidence>
<comment type="function">
    <text evidence="1 6">Removes the N-terminal methionine from nascent proteins. The N-terminal methionine is often cleaved when the second residue in the primary sequence is small and uncharged (Met-Ala-, Cys, Gly, Pro, Ser, Thr, or Val). Requires deformylation of the N(alpha)-formylated initiator methionine before it can be hydrolyzed.</text>
</comment>
<keyword evidence="4 6" id="KW-0479">Metal-binding</keyword>
<protein>
    <recommendedName>
        <fullName evidence="6 7">Methionine aminopeptidase</fullName>
        <shortName evidence="6">MAP</shortName>
        <shortName evidence="6">MetAP</shortName>
        <ecNumber evidence="6 7">3.4.11.18</ecNumber>
    </recommendedName>
    <alternativeName>
        <fullName evidence="6">Peptidase M</fullName>
    </alternativeName>
</protein>
<feature type="binding site" evidence="6">
    <location>
        <position position="179"/>
    </location>
    <ligand>
        <name>a divalent metal cation</name>
        <dbReference type="ChEBI" id="CHEBI:60240"/>
        <label>2</label>
        <note>catalytic</note>
    </ligand>
</feature>
<evidence type="ECO:0000256" key="4">
    <source>
        <dbReference type="ARBA" id="ARBA00022723"/>
    </source>
</evidence>
<reference evidence="10 11" key="1">
    <citation type="submission" date="2021-11" db="EMBL/GenBank/DDBJ databases">
        <title>Draft genome sequence of Actinomycetospora sp. SF1 isolated from the rhizosphere soil.</title>
        <authorList>
            <person name="Duangmal K."/>
            <person name="Chantavorakit T."/>
        </authorList>
    </citation>
    <scope>NUCLEOTIDE SEQUENCE [LARGE SCALE GENOMIC DNA]</scope>
    <source>
        <strain evidence="10 11">TBRC 5722</strain>
    </source>
</reference>
<dbReference type="PANTHER" id="PTHR43330">
    <property type="entry name" value="METHIONINE AMINOPEPTIDASE"/>
    <property type="match status" value="1"/>
</dbReference>
<comment type="cofactor">
    <cofactor evidence="6">
        <name>Co(2+)</name>
        <dbReference type="ChEBI" id="CHEBI:48828"/>
    </cofactor>
    <cofactor evidence="6">
        <name>Zn(2+)</name>
        <dbReference type="ChEBI" id="CHEBI:29105"/>
    </cofactor>
    <cofactor evidence="6">
        <name>Mn(2+)</name>
        <dbReference type="ChEBI" id="CHEBI:29035"/>
    </cofactor>
    <cofactor evidence="6">
        <name>Fe(2+)</name>
        <dbReference type="ChEBI" id="CHEBI:29033"/>
    </cofactor>
    <text evidence="6">Binds 2 divalent metal cations per subunit. Has a high-affinity and a low affinity metal-binding site. The true nature of the physiological cofactor is under debate. The enzyme is active with cobalt, zinc, manganese or divalent iron ions. Most likely, methionine aminopeptidases function as mononuclear Fe(2+)-metalloproteases under physiological conditions, and the catalytically relevant metal-binding site has been assigned to the histidine-containing high-affinity site.</text>
</comment>
<dbReference type="InterPro" id="IPR001714">
    <property type="entry name" value="Pept_M24_MAP"/>
</dbReference>
<dbReference type="Pfam" id="PF00557">
    <property type="entry name" value="Peptidase_M24"/>
    <property type="match status" value="1"/>
</dbReference>
<feature type="binding site" evidence="6">
    <location>
        <position position="83"/>
    </location>
    <ligand>
        <name>substrate</name>
    </ligand>
</feature>
<dbReference type="InterPro" id="IPR002467">
    <property type="entry name" value="Pept_M24A_MAP1"/>
</dbReference>
<keyword evidence="3 6" id="KW-0645">Protease</keyword>
<feature type="binding site" evidence="6">
    <location>
        <position position="244"/>
    </location>
    <ligand>
        <name>a divalent metal cation</name>
        <dbReference type="ChEBI" id="CHEBI:60240"/>
        <label>2</label>
        <note>catalytic</note>
    </ligand>
</feature>
<evidence type="ECO:0000259" key="9">
    <source>
        <dbReference type="Pfam" id="PF00557"/>
    </source>
</evidence>
<feature type="domain" description="Peptidase M24" evidence="9">
    <location>
        <begin position="11"/>
        <end position="251"/>
    </location>
</feature>
<evidence type="ECO:0000256" key="6">
    <source>
        <dbReference type="HAMAP-Rule" id="MF_01974"/>
    </source>
</evidence>
<evidence type="ECO:0000256" key="3">
    <source>
        <dbReference type="ARBA" id="ARBA00022670"/>
    </source>
</evidence>
<dbReference type="NCBIfam" id="TIGR00500">
    <property type="entry name" value="met_pdase_I"/>
    <property type="match status" value="1"/>
</dbReference>
<evidence type="ECO:0000256" key="8">
    <source>
        <dbReference type="SAM" id="MobiDB-lite"/>
    </source>
</evidence>
<dbReference type="PANTHER" id="PTHR43330:SF27">
    <property type="entry name" value="METHIONINE AMINOPEPTIDASE"/>
    <property type="match status" value="1"/>
</dbReference>
<comment type="similarity">
    <text evidence="6">Belongs to the peptidase M24A family. Methionine aminopeptidase type 1 subfamily.</text>
</comment>
<evidence type="ECO:0000256" key="2">
    <source>
        <dbReference type="ARBA" id="ARBA00022438"/>
    </source>
</evidence>
<dbReference type="HAMAP" id="MF_01974">
    <property type="entry name" value="MetAP_1"/>
    <property type="match status" value="1"/>
</dbReference>
<keyword evidence="11" id="KW-1185">Reference proteome</keyword>
<dbReference type="RefSeq" id="WP_230736001.1">
    <property type="nucleotide sequence ID" value="NZ_JAJNDB010000003.1"/>
</dbReference>
<accession>A0ABS8PAA3</accession>
<dbReference type="InterPro" id="IPR036005">
    <property type="entry name" value="Creatinase/aminopeptidase-like"/>
</dbReference>
<gene>
    <name evidence="6 10" type="primary">map</name>
    <name evidence="10" type="ORF">LQ327_17660</name>
</gene>
<comment type="catalytic activity">
    <reaction evidence="6 7">
        <text>Release of N-terminal amino acids, preferentially methionine, from peptides and arylamides.</text>
        <dbReference type="EC" id="3.4.11.18"/>
    </reaction>
</comment>
<evidence type="ECO:0000256" key="7">
    <source>
        <dbReference type="RuleBase" id="RU003653"/>
    </source>
</evidence>
<feature type="binding site" evidence="6">
    <location>
        <position position="100"/>
    </location>
    <ligand>
        <name>a divalent metal cation</name>
        <dbReference type="ChEBI" id="CHEBI:60240"/>
        <label>1</label>
    </ligand>
</feature>
<sequence length="279" mass="28625">MIEIKTPEEIELMRHAGRITADALIAVRDAATVGTRLDELDEVAAGVIAAAGAEPLFLHYQPGSASTPYPGVSCISVNDAVVHGIPGRHALAAGDLVSVDCGARIHGWSGDAAISFTVGEHPDPEVARSDRALIATTRAALDAGIAAARPGAKLGDIAHAIGRVARDAGYGLMENHGGHGIGREMHEAPHVPNEGRPGRGVRLQPGLVLALEPMLITGGTDAYDEDPDGWTLRTADGTRAAHIEHTVAITEQGPEVLTLPSAPGSAGRAPAVAPGMARG</sequence>